<feature type="region of interest" description="Disordered" evidence="2">
    <location>
        <begin position="126"/>
        <end position="165"/>
    </location>
</feature>
<dbReference type="Proteomes" id="UP000775872">
    <property type="component" value="Unassembled WGS sequence"/>
</dbReference>
<feature type="region of interest" description="Disordered" evidence="2">
    <location>
        <begin position="1"/>
        <end position="71"/>
    </location>
</feature>
<dbReference type="Gene3D" id="4.10.240.10">
    <property type="entry name" value="Zn(2)-C6 fungal-type DNA-binding domain"/>
    <property type="match status" value="1"/>
</dbReference>
<keyword evidence="1" id="KW-0539">Nucleus</keyword>
<dbReference type="CDD" id="cd00067">
    <property type="entry name" value="GAL4"/>
    <property type="match status" value="1"/>
</dbReference>
<dbReference type="PROSITE" id="PS50048">
    <property type="entry name" value="ZN2_CY6_FUNGAL_2"/>
    <property type="match status" value="1"/>
</dbReference>
<dbReference type="InterPro" id="IPR001138">
    <property type="entry name" value="Zn2Cys6_DnaBD"/>
</dbReference>
<proteinExistence type="predicted"/>
<dbReference type="GO" id="GO:0008270">
    <property type="term" value="F:zinc ion binding"/>
    <property type="evidence" value="ECO:0007669"/>
    <property type="project" value="InterPro"/>
</dbReference>
<feature type="domain" description="Zn(2)-C6 fungal-type" evidence="3">
    <location>
        <begin position="89"/>
        <end position="123"/>
    </location>
</feature>
<gene>
    <name evidence="4" type="ORF">CSOL1703_00001492</name>
</gene>
<reference evidence="5" key="1">
    <citation type="submission" date="2019-06" db="EMBL/GenBank/DDBJ databases">
        <authorList>
            <person name="Broberg M."/>
        </authorList>
    </citation>
    <scope>NUCLEOTIDE SEQUENCE [LARGE SCALE GENOMIC DNA]</scope>
</reference>
<feature type="compositionally biased region" description="Pro residues" evidence="2">
    <location>
        <begin position="1"/>
        <end position="12"/>
    </location>
</feature>
<feature type="compositionally biased region" description="Polar residues" evidence="2">
    <location>
        <begin position="32"/>
        <end position="42"/>
    </location>
</feature>
<reference evidence="4 5" key="2">
    <citation type="submission" date="2021-10" db="EMBL/GenBank/DDBJ databases">
        <authorList>
            <person name="Piombo E."/>
        </authorList>
    </citation>
    <scope>NUCLEOTIDE SEQUENCE [LARGE SCALE GENOMIC DNA]</scope>
</reference>
<name>A0A9N9Z5N9_9HYPO</name>
<keyword evidence="5" id="KW-1185">Reference proteome</keyword>
<dbReference type="AlphaFoldDB" id="A0A9N9Z5N9"/>
<sequence length="374" mass="40339">MSRGYPGPPPDYAPGYGNPEYAHPPDGVVQSRLPSSTDSNLNWYMDPSHPNSEYATSSHMHGAPGSQSLSSYAGEKRRNKLGYHRTSVACNHCRRRKIRCIPSPSDFHGRCTNCIRLKKECSFIPTDQQASEQSRSYDPHSDGGIASNTSSPGPPGMETNSDYSSHVHPAFLSSRARDDDMKRVSNLAELSKVSRGGMHADSRFDFGDQTSRGYAPTSQNAPMHLGATNANEHWRRQHSGSTTNDPGQGRSFAPGTAPRQDLGWRGPLPPAPVFGDKAMGSSGRIGSAPLRPGLDANPPSAPNYADASNAPMGAPMHDVPIPYPPMQPRPLPSQSLGRWHRQDSASEPQSGYPPWMYPHGSSGNAMPGNGSSEN</sequence>
<dbReference type="PROSITE" id="PS00463">
    <property type="entry name" value="ZN2_CY6_FUNGAL_1"/>
    <property type="match status" value="1"/>
</dbReference>
<feature type="region of interest" description="Disordered" evidence="2">
    <location>
        <begin position="193"/>
        <end position="374"/>
    </location>
</feature>
<feature type="compositionally biased region" description="Polar residues" evidence="2">
    <location>
        <begin position="49"/>
        <end position="71"/>
    </location>
</feature>
<feature type="compositionally biased region" description="Polar residues" evidence="2">
    <location>
        <begin position="208"/>
        <end position="221"/>
    </location>
</feature>
<evidence type="ECO:0000256" key="2">
    <source>
        <dbReference type="SAM" id="MobiDB-lite"/>
    </source>
</evidence>
<dbReference type="PANTHER" id="PTHR31668">
    <property type="entry name" value="GLUCOSE TRANSPORT TRANSCRIPTION REGULATOR RGT1-RELATED-RELATED"/>
    <property type="match status" value="1"/>
</dbReference>
<dbReference type="Pfam" id="PF00172">
    <property type="entry name" value="Zn_clus"/>
    <property type="match status" value="1"/>
</dbReference>
<evidence type="ECO:0000313" key="4">
    <source>
        <dbReference type="EMBL" id="CAH0049534.1"/>
    </source>
</evidence>
<evidence type="ECO:0000313" key="5">
    <source>
        <dbReference type="Proteomes" id="UP000775872"/>
    </source>
</evidence>
<dbReference type="SMART" id="SM00066">
    <property type="entry name" value="GAL4"/>
    <property type="match status" value="1"/>
</dbReference>
<accession>A0A9N9Z5N9</accession>
<dbReference type="SUPFAM" id="SSF57701">
    <property type="entry name" value="Zn2/Cys6 DNA-binding domain"/>
    <property type="match status" value="1"/>
</dbReference>
<evidence type="ECO:0000259" key="3">
    <source>
        <dbReference type="PROSITE" id="PS50048"/>
    </source>
</evidence>
<dbReference type="GO" id="GO:0000981">
    <property type="term" value="F:DNA-binding transcription factor activity, RNA polymerase II-specific"/>
    <property type="evidence" value="ECO:0007669"/>
    <property type="project" value="InterPro"/>
</dbReference>
<protein>
    <recommendedName>
        <fullName evidence="3">Zn(2)-C6 fungal-type domain-containing protein</fullName>
    </recommendedName>
</protein>
<dbReference type="OrthoDB" id="4150019at2759"/>
<evidence type="ECO:0000256" key="1">
    <source>
        <dbReference type="ARBA" id="ARBA00023242"/>
    </source>
</evidence>
<feature type="compositionally biased region" description="Pro residues" evidence="2">
    <location>
        <begin position="321"/>
        <end position="331"/>
    </location>
</feature>
<comment type="caution">
    <text evidence="4">The sequence shown here is derived from an EMBL/GenBank/DDBJ whole genome shotgun (WGS) entry which is preliminary data.</text>
</comment>
<organism evidence="4 5">
    <name type="scientific">Clonostachys solani</name>
    <dbReference type="NCBI Taxonomy" id="160281"/>
    <lineage>
        <taxon>Eukaryota</taxon>
        <taxon>Fungi</taxon>
        <taxon>Dikarya</taxon>
        <taxon>Ascomycota</taxon>
        <taxon>Pezizomycotina</taxon>
        <taxon>Sordariomycetes</taxon>
        <taxon>Hypocreomycetidae</taxon>
        <taxon>Hypocreales</taxon>
        <taxon>Bionectriaceae</taxon>
        <taxon>Clonostachys</taxon>
    </lineage>
</organism>
<dbReference type="EMBL" id="CABFOC020000035">
    <property type="protein sequence ID" value="CAH0049534.1"/>
    <property type="molecule type" value="Genomic_DNA"/>
</dbReference>
<feature type="compositionally biased region" description="Polar residues" evidence="2">
    <location>
        <begin position="361"/>
        <end position="374"/>
    </location>
</feature>
<dbReference type="InterPro" id="IPR050797">
    <property type="entry name" value="Carb_Metab_Trans_Reg"/>
</dbReference>
<dbReference type="InterPro" id="IPR036864">
    <property type="entry name" value="Zn2-C6_fun-type_DNA-bd_sf"/>
</dbReference>